<reference evidence="1 2" key="1">
    <citation type="submission" date="2024-05" db="EMBL/GenBank/DDBJ databases">
        <title>Culex pipiens pipiens assembly and annotation.</title>
        <authorList>
            <person name="Alout H."/>
            <person name="Durand T."/>
        </authorList>
    </citation>
    <scope>NUCLEOTIDE SEQUENCE [LARGE SCALE GENOMIC DNA]</scope>
    <source>
        <strain evidence="1">HA-2024</strain>
        <tissue evidence="1">Whole body</tissue>
    </source>
</reference>
<dbReference type="EMBL" id="JBEHCU010007107">
    <property type="protein sequence ID" value="KAL1395537.1"/>
    <property type="molecule type" value="Genomic_DNA"/>
</dbReference>
<evidence type="ECO:0000313" key="1">
    <source>
        <dbReference type="EMBL" id="KAL1395537.1"/>
    </source>
</evidence>
<keyword evidence="2" id="KW-1185">Reference proteome</keyword>
<proteinExistence type="predicted"/>
<evidence type="ECO:0000313" key="2">
    <source>
        <dbReference type="Proteomes" id="UP001562425"/>
    </source>
</evidence>
<name>A0ABD1D7J1_CULPP</name>
<protein>
    <submittedName>
        <fullName evidence="1">Uncharacterized protein</fullName>
    </submittedName>
</protein>
<feature type="non-terminal residue" evidence="1">
    <location>
        <position position="28"/>
    </location>
</feature>
<accession>A0ABD1D7J1</accession>
<sequence>MQVIYSETSPNCVNVNDILPFSNSPTTE</sequence>
<organism evidence="1 2">
    <name type="scientific">Culex pipiens pipiens</name>
    <name type="common">Northern house mosquito</name>
    <dbReference type="NCBI Taxonomy" id="38569"/>
    <lineage>
        <taxon>Eukaryota</taxon>
        <taxon>Metazoa</taxon>
        <taxon>Ecdysozoa</taxon>
        <taxon>Arthropoda</taxon>
        <taxon>Hexapoda</taxon>
        <taxon>Insecta</taxon>
        <taxon>Pterygota</taxon>
        <taxon>Neoptera</taxon>
        <taxon>Endopterygota</taxon>
        <taxon>Diptera</taxon>
        <taxon>Nematocera</taxon>
        <taxon>Culicoidea</taxon>
        <taxon>Culicidae</taxon>
        <taxon>Culicinae</taxon>
        <taxon>Culicini</taxon>
        <taxon>Culex</taxon>
        <taxon>Culex</taxon>
    </lineage>
</organism>
<dbReference type="Proteomes" id="UP001562425">
    <property type="component" value="Unassembled WGS sequence"/>
</dbReference>
<dbReference type="AlphaFoldDB" id="A0ABD1D7J1"/>
<gene>
    <name evidence="1" type="ORF">pipiens_000318</name>
</gene>
<comment type="caution">
    <text evidence="1">The sequence shown here is derived from an EMBL/GenBank/DDBJ whole genome shotgun (WGS) entry which is preliminary data.</text>
</comment>